<evidence type="ECO:0000256" key="6">
    <source>
        <dbReference type="SAM" id="MobiDB-lite"/>
    </source>
</evidence>
<dbReference type="STRING" id="35128.B8C3B6"/>
<evidence type="ECO:0000256" key="7">
    <source>
        <dbReference type="SAM" id="SignalP"/>
    </source>
</evidence>
<protein>
    <recommendedName>
        <fullName evidence="8">Prenylcysteine lyase domain-containing protein</fullName>
    </recommendedName>
</protein>
<dbReference type="PANTHER" id="PTHR15944:SF0">
    <property type="entry name" value="PRENYLCYSTEINE LYASE DOMAIN-CONTAINING PROTEIN"/>
    <property type="match status" value="1"/>
</dbReference>
<dbReference type="SUPFAM" id="SSF51735">
    <property type="entry name" value="NAD(P)-binding Rossmann-fold domains"/>
    <property type="match status" value="1"/>
</dbReference>
<keyword evidence="2" id="KW-0285">Flavoprotein</keyword>
<keyword evidence="7" id="KW-0732">Signal</keyword>
<name>B8C3B6_THAPS</name>
<proteinExistence type="predicted"/>
<dbReference type="RefSeq" id="XP_002290782.1">
    <property type="nucleotide sequence ID" value="XM_002290746.1"/>
</dbReference>
<dbReference type="EMBL" id="CM000642">
    <property type="protein sequence ID" value="EED92534.1"/>
    <property type="molecule type" value="Genomic_DNA"/>
</dbReference>
<dbReference type="eggNOG" id="ENOG502THBF">
    <property type="taxonomic scope" value="Eukaryota"/>
</dbReference>
<dbReference type="OMA" id="CMEISAI"/>
<dbReference type="GeneID" id="7445176"/>
<evidence type="ECO:0000313" key="10">
    <source>
        <dbReference type="Proteomes" id="UP000001449"/>
    </source>
</evidence>
<feature type="region of interest" description="Disordered" evidence="6">
    <location>
        <begin position="72"/>
        <end position="109"/>
    </location>
</feature>
<dbReference type="GO" id="GO:0001735">
    <property type="term" value="F:prenylcysteine oxidase activity"/>
    <property type="evidence" value="ECO:0000318"/>
    <property type="project" value="GO_Central"/>
</dbReference>
<evidence type="ECO:0000313" key="9">
    <source>
        <dbReference type="EMBL" id="EED92534.1"/>
    </source>
</evidence>
<keyword evidence="3" id="KW-0274">FAD</keyword>
<feature type="compositionally biased region" description="Polar residues" evidence="6">
    <location>
        <begin position="85"/>
        <end position="98"/>
    </location>
</feature>
<dbReference type="Pfam" id="PF07156">
    <property type="entry name" value="Prenylcys_lyase"/>
    <property type="match status" value="2"/>
</dbReference>
<organism evidence="9 10">
    <name type="scientific">Thalassiosira pseudonana</name>
    <name type="common">Marine diatom</name>
    <name type="synonym">Cyclotella nana</name>
    <dbReference type="NCBI Taxonomy" id="35128"/>
    <lineage>
        <taxon>Eukaryota</taxon>
        <taxon>Sar</taxon>
        <taxon>Stramenopiles</taxon>
        <taxon>Ochrophyta</taxon>
        <taxon>Bacillariophyta</taxon>
        <taxon>Coscinodiscophyceae</taxon>
        <taxon>Thalassiosirophycidae</taxon>
        <taxon>Thalassiosirales</taxon>
        <taxon>Thalassiosiraceae</taxon>
        <taxon>Thalassiosira</taxon>
    </lineage>
</organism>
<dbReference type="HOGENOM" id="CLU_415353_0_0_1"/>
<feature type="domain" description="Prenylcysteine lyase" evidence="8">
    <location>
        <begin position="473"/>
        <end position="645"/>
    </location>
</feature>
<feature type="chain" id="PRO_5002866212" description="Prenylcysteine lyase domain-containing protein" evidence="7">
    <location>
        <begin position="24"/>
        <end position="661"/>
    </location>
</feature>
<feature type="region of interest" description="Disordered" evidence="6">
    <location>
        <begin position="451"/>
        <end position="477"/>
    </location>
</feature>
<dbReference type="InterPro" id="IPR036291">
    <property type="entry name" value="NAD(P)-bd_dom_sf"/>
</dbReference>
<comment type="cofactor">
    <cofactor evidence="1">
        <name>FAD</name>
        <dbReference type="ChEBI" id="CHEBI:57692"/>
    </cofactor>
</comment>
<dbReference type="AlphaFoldDB" id="B8C3B6"/>
<feature type="signal peptide" evidence="7">
    <location>
        <begin position="1"/>
        <end position="23"/>
    </location>
</feature>
<evidence type="ECO:0000256" key="2">
    <source>
        <dbReference type="ARBA" id="ARBA00022630"/>
    </source>
</evidence>
<feature type="domain" description="Prenylcysteine lyase" evidence="8">
    <location>
        <begin position="315"/>
        <end position="433"/>
    </location>
</feature>
<dbReference type="GO" id="GO:0030328">
    <property type="term" value="P:prenylcysteine catabolic process"/>
    <property type="evidence" value="ECO:0007669"/>
    <property type="project" value="InterPro"/>
</dbReference>
<keyword evidence="5" id="KW-0325">Glycoprotein</keyword>
<dbReference type="PaxDb" id="35128-Thaps5586"/>
<accession>B8C3B6</accession>
<dbReference type="SUPFAM" id="SSF51971">
    <property type="entry name" value="Nucleotide-binding domain"/>
    <property type="match status" value="1"/>
</dbReference>
<dbReference type="InParanoid" id="B8C3B6"/>
<gene>
    <name evidence="9" type="ORF">THAPSDRAFT_5586</name>
</gene>
<keyword evidence="10" id="KW-1185">Reference proteome</keyword>
<dbReference type="KEGG" id="tps:THAPSDRAFT_5586"/>
<dbReference type="GO" id="GO:0030327">
    <property type="term" value="P:prenylated protein catabolic process"/>
    <property type="evidence" value="ECO:0000318"/>
    <property type="project" value="GO_Central"/>
</dbReference>
<sequence>MRQFSSLQILLLLWCLTCRLLHAEITASDESKGYRIAIIGGGISGTFTAKYLAEYDVGTSRDCSLDEIVVYDVSPPPPPRDEQAQTDGDTGTIQSSSDPRPKHWQGSRVSSITLSDGSTIELGASIIYSGNQLVVDMIQGDKEYLVKGKPMSTGKTQSKDTSANNKQEAMMAQEPSGFGIYHGNQEWLLKPSPFSSYPLFLQSILKPLYFIWRYNIDLFRLRQAVQRAIHAFDIVYELLNDTSSEVTYFESPMEMWEAIGLRSAAGITFHDFLDGLGLSRDRSLELGSDDVHDVAETGWWNFNWRKWIPGMGCLRSELVTAMAINTYNQDLNQLNGLVGLVSYVPAGRDLFSIEGGNHKLMDSALYQAAKLYESSKCEPKQRIQRHQKQITAVVSDENSMELLSNEESLGTFDIVILAAPLQQSRIQFLTYSPMALDRSIMYPMPLGGVHDNLDSEEDNAASSGNNEHGQRSFALPLPSSATTPYTSVVSTVVSNATLNGTHFGLSNNEPWPRSILVSERGKLLEGITTLTILSADAGLIKTFSSEELSTEQRNILFGPYHIVEYEQSWGGGREQAKDGGATPNFGGGRRSDSLPYIVYQGSKHWGKTDGKGPALYYVNAIESSVAAIEISAIGSKSTAKLVARQLGLISPWNDRMPREEL</sequence>
<keyword evidence="4" id="KW-0560">Oxidoreductase</keyword>
<dbReference type="Proteomes" id="UP000001449">
    <property type="component" value="Chromosome 5"/>
</dbReference>
<dbReference type="InterPro" id="IPR010795">
    <property type="entry name" value="Prenylcys_lyase"/>
</dbReference>
<dbReference type="InterPro" id="IPR017046">
    <property type="entry name" value="Prenylcysteine_Oxase1"/>
</dbReference>
<reference evidence="9 10" key="1">
    <citation type="journal article" date="2004" name="Science">
        <title>The genome of the diatom Thalassiosira pseudonana: ecology, evolution, and metabolism.</title>
        <authorList>
            <person name="Armbrust E.V."/>
            <person name="Berges J.A."/>
            <person name="Bowler C."/>
            <person name="Green B.R."/>
            <person name="Martinez D."/>
            <person name="Putnam N.H."/>
            <person name="Zhou S."/>
            <person name="Allen A.E."/>
            <person name="Apt K.E."/>
            <person name="Bechner M."/>
            <person name="Brzezinski M.A."/>
            <person name="Chaal B.K."/>
            <person name="Chiovitti A."/>
            <person name="Davis A.K."/>
            <person name="Demarest M.S."/>
            <person name="Detter J.C."/>
            <person name="Glavina T."/>
            <person name="Goodstein D."/>
            <person name="Hadi M.Z."/>
            <person name="Hellsten U."/>
            <person name="Hildebrand M."/>
            <person name="Jenkins B.D."/>
            <person name="Jurka J."/>
            <person name="Kapitonov V.V."/>
            <person name="Kroger N."/>
            <person name="Lau W.W."/>
            <person name="Lane T.W."/>
            <person name="Larimer F.W."/>
            <person name="Lippmeier J.C."/>
            <person name="Lucas S."/>
            <person name="Medina M."/>
            <person name="Montsant A."/>
            <person name="Obornik M."/>
            <person name="Parker M.S."/>
            <person name="Palenik B."/>
            <person name="Pazour G.J."/>
            <person name="Richardson P.M."/>
            <person name="Rynearson T.A."/>
            <person name="Saito M.A."/>
            <person name="Schwartz D.C."/>
            <person name="Thamatrakoln K."/>
            <person name="Valentin K."/>
            <person name="Vardi A."/>
            <person name="Wilkerson F.P."/>
            <person name="Rokhsar D.S."/>
        </authorList>
    </citation>
    <scope>NUCLEOTIDE SEQUENCE [LARGE SCALE GENOMIC DNA]</scope>
    <source>
        <strain evidence="9 10">CCMP1335</strain>
    </source>
</reference>
<evidence type="ECO:0000256" key="5">
    <source>
        <dbReference type="ARBA" id="ARBA00023180"/>
    </source>
</evidence>
<evidence type="ECO:0000259" key="8">
    <source>
        <dbReference type="Pfam" id="PF07156"/>
    </source>
</evidence>
<reference evidence="9 10" key="2">
    <citation type="journal article" date="2008" name="Nature">
        <title>The Phaeodactylum genome reveals the evolutionary history of diatom genomes.</title>
        <authorList>
            <person name="Bowler C."/>
            <person name="Allen A.E."/>
            <person name="Badger J.H."/>
            <person name="Grimwood J."/>
            <person name="Jabbari K."/>
            <person name="Kuo A."/>
            <person name="Maheswari U."/>
            <person name="Martens C."/>
            <person name="Maumus F."/>
            <person name="Otillar R.P."/>
            <person name="Rayko E."/>
            <person name="Salamov A."/>
            <person name="Vandepoele K."/>
            <person name="Beszteri B."/>
            <person name="Gruber A."/>
            <person name="Heijde M."/>
            <person name="Katinka M."/>
            <person name="Mock T."/>
            <person name="Valentin K."/>
            <person name="Verret F."/>
            <person name="Berges J.A."/>
            <person name="Brownlee C."/>
            <person name="Cadoret J.P."/>
            <person name="Chiovitti A."/>
            <person name="Choi C.J."/>
            <person name="Coesel S."/>
            <person name="De Martino A."/>
            <person name="Detter J.C."/>
            <person name="Durkin C."/>
            <person name="Falciatore A."/>
            <person name="Fournet J."/>
            <person name="Haruta M."/>
            <person name="Huysman M.J."/>
            <person name="Jenkins B.D."/>
            <person name="Jiroutova K."/>
            <person name="Jorgensen R.E."/>
            <person name="Joubert Y."/>
            <person name="Kaplan A."/>
            <person name="Kroger N."/>
            <person name="Kroth P.G."/>
            <person name="La Roche J."/>
            <person name="Lindquist E."/>
            <person name="Lommer M."/>
            <person name="Martin-Jezequel V."/>
            <person name="Lopez P.J."/>
            <person name="Lucas S."/>
            <person name="Mangogna M."/>
            <person name="McGinnis K."/>
            <person name="Medlin L.K."/>
            <person name="Montsant A."/>
            <person name="Oudot-Le Secq M.P."/>
            <person name="Napoli C."/>
            <person name="Obornik M."/>
            <person name="Parker M.S."/>
            <person name="Petit J.L."/>
            <person name="Porcel B.M."/>
            <person name="Poulsen N."/>
            <person name="Robison M."/>
            <person name="Rychlewski L."/>
            <person name="Rynearson T.A."/>
            <person name="Schmutz J."/>
            <person name="Shapiro H."/>
            <person name="Siaut M."/>
            <person name="Stanley M."/>
            <person name="Sussman M.R."/>
            <person name="Taylor A.R."/>
            <person name="Vardi A."/>
            <person name="von Dassow P."/>
            <person name="Vyverman W."/>
            <person name="Willis A."/>
            <person name="Wyrwicz L.S."/>
            <person name="Rokhsar D.S."/>
            <person name="Weissenbach J."/>
            <person name="Armbrust E.V."/>
            <person name="Green B.R."/>
            <person name="Van de Peer Y."/>
            <person name="Grigoriev I.V."/>
        </authorList>
    </citation>
    <scope>NUCLEOTIDE SEQUENCE [LARGE SCALE GENOMIC DNA]</scope>
    <source>
        <strain evidence="9 10">CCMP1335</strain>
    </source>
</reference>
<dbReference type="PANTHER" id="PTHR15944">
    <property type="entry name" value="FARNESYLCYSTEINE LYASE"/>
    <property type="match status" value="1"/>
</dbReference>
<evidence type="ECO:0000256" key="3">
    <source>
        <dbReference type="ARBA" id="ARBA00022827"/>
    </source>
</evidence>
<evidence type="ECO:0000256" key="4">
    <source>
        <dbReference type="ARBA" id="ARBA00023002"/>
    </source>
</evidence>
<evidence type="ECO:0000256" key="1">
    <source>
        <dbReference type="ARBA" id="ARBA00001974"/>
    </source>
</evidence>